<dbReference type="EMBL" id="BCSY01000035">
    <property type="protein sequence ID" value="GAS94401.1"/>
    <property type="molecule type" value="Genomic_DNA"/>
</dbReference>
<sequence length="143" mass="15637">MAADLGALSGDVAGLIDYRRHRGGMIRADATPIQLGRTYVTVKFVPPDPAATRMINELVPRRPEDRILHPDDAVAVFPDIATGGRCGTCYSTDRAVVIGLICPDDWHDGPHETHWRRIAIQTFALIVAAVWLLALFLLTIGVI</sequence>
<reference evidence="3" key="1">
    <citation type="journal article" date="2016" name="Genome Announc.">
        <title>Draft Genome Sequences of Five Rapidly Growing Mycobacterium Species, M. thermoresistibile, M. fortuitum subsp. acetamidolyticum, M. canariasense, M. brisbanense, and M. novocastrense.</title>
        <authorList>
            <person name="Katahira K."/>
            <person name="Ogura Y."/>
            <person name="Gotoh Y."/>
            <person name="Hayashi T."/>
        </authorList>
    </citation>
    <scope>NUCLEOTIDE SEQUENCE [LARGE SCALE GENOMIC DNA]</scope>
    <source>
        <strain evidence="3">JCM15298</strain>
    </source>
</reference>
<evidence type="ECO:0000313" key="3">
    <source>
        <dbReference type="Proteomes" id="UP000069443"/>
    </source>
</evidence>
<proteinExistence type="predicted"/>
<dbReference type="AlphaFoldDB" id="A0A100WA66"/>
<accession>A0A100WA66</accession>
<comment type="caution">
    <text evidence="2">The sequence shown here is derived from an EMBL/GenBank/DDBJ whole genome shotgun (WGS) entry which is preliminary data.</text>
</comment>
<keyword evidence="3" id="KW-1185">Reference proteome</keyword>
<keyword evidence="1" id="KW-0472">Membrane</keyword>
<organism evidence="2 3">
    <name type="scientific">Mycolicibacterium canariasense</name>
    <name type="common">Mycobacterium canariasense</name>
    <dbReference type="NCBI Taxonomy" id="228230"/>
    <lineage>
        <taxon>Bacteria</taxon>
        <taxon>Bacillati</taxon>
        <taxon>Actinomycetota</taxon>
        <taxon>Actinomycetes</taxon>
        <taxon>Mycobacteriales</taxon>
        <taxon>Mycobacteriaceae</taxon>
        <taxon>Mycolicibacterium</taxon>
    </lineage>
</organism>
<dbReference type="RefSeq" id="WP_062655710.1">
    <property type="nucleotide sequence ID" value="NZ_BCSY01000035.1"/>
</dbReference>
<protein>
    <submittedName>
        <fullName evidence="2">Short-chain dehydrogenase/reductase SDR</fullName>
    </submittedName>
</protein>
<dbReference type="Proteomes" id="UP000069443">
    <property type="component" value="Unassembled WGS sequence"/>
</dbReference>
<gene>
    <name evidence="2" type="ORF">RMCC_1367</name>
</gene>
<feature type="transmembrane region" description="Helical" evidence="1">
    <location>
        <begin position="123"/>
        <end position="142"/>
    </location>
</feature>
<name>A0A100WA66_MYCCR</name>
<dbReference type="STRING" id="228230.RMCC_1367"/>
<reference evidence="3" key="2">
    <citation type="submission" date="2016-02" db="EMBL/GenBank/DDBJ databases">
        <title>Draft genome sequence of five rapidly growing Mycobacterium species.</title>
        <authorList>
            <person name="Katahira K."/>
            <person name="Gotou Y."/>
            <person name="Iida K."/>
            <person name="Ogura Y."/>
            <person name="Hayashi T."/>
        </authorList>
    </citation>
    <scope>NUCLEOTIDE SEQUENCE [LARGE SCALE GENOMIC DNA]</scope>
    <source>
        <strain evidence="3">JCM15298</strain>
    </source>
</reference>
<evidence type="ECO:0000256" key="1">
    <source>
        <dbReference type="SAM" id="Phobius"/>
    </source>
</evidence>
<keyword evidence="1" id="KW-1133">Transmembrane helix</keyword>
<evidence type="ECO:0000313" key="2">
    <source>
        <dbReference type="EMBL" id="GAS94401.1"/>
    </source>
</evidence>
<keyword evidence="1" id="KW-0812">Transmembrane</keyword>